<dbReference type="Proteomes" id="UP000236621">
    <property type="component" value="Unassembled WGS sequence"/>
</dbReference>
<dbReference type="AlphaFoldDB" id="A0A2K3PU51"/>
<proteinExistence type="predicted"/>
<accession>A0A2K3PU51</accession>
<dbReference type="OrthoDB" id="5291550at2759"/>
<organism evidence="1 2">
    <name type="scientific">Tolypocladium capitatum</name>
    <dbReference type="NCBI Taxonomy" id="45235"/>
    <lineage>
        <taxon>Eukaryota</taxon>
        <taxon>Fungi</taxon>
        <taxon>Dikarya</taxon>
        <taxon>Ascomycota</taxon>
        <taxon>Pezizomycotina</taxon>
        <taxon>Sordariomycetes</taxon>
        <taxon>Hypocreomycetidae</taxon>
        <taxon>Hypocreales</taxon>
        <taxon>Ophiocordycipitaceae</taxon>
        <taxon>Tolypocladium</taxon>
    </lineage>
</organism>
<feature type="non-terminal residue" evidence="1">
    <location>
        <position position="54"/>
    </location>
</feature>
<protein>
    <submittedName>
        <fullName evidence="1">Uncharacterized protein</fullName>
    </submittedName>
</protein>
<comment type="caution">
    <text evidence="1">The sequence shown here is derived from an EMBL/GenBank/DDBJ whole genome shotgun (WGS) entry which is preliminary data.</text>
</comment>
<evidence type="ECO:0000313" key="2">
    <source>
        <dbReference type="Proteomes" id="UP000236621"/>
    </source>
</evidence>
<sequence>MCWNDVAPIKMLCGHPGPDGPVRPRPCGQNPCVTGGEYRTNYLASTRKRDPCDD</sequence>
<name>A0A2K3PU51_9HYPO</name>
<dbReference type="STRING" id="45235.A0A2K3PU51"/>
<evidence type="ECO:0000313" key="1">
    <source>
        <dbReference type="EMBL" id="PNY18818.1"/>
    </source>
</evidence>
<gene>
    <name evidence="1" type="ORF">TCAP_07503</name>
</gene>
<keyword evidence="2" id="KW-1185">Reference proteome</keyword>
<dbReference type="EMBL" id="NRSZ01001308">
    <property type="protein sequence ID" value="PNY18818.1"/>
    <property type="molecule type" value="Genomic_DNA"/>
</dbReference>
<reference evidence="1 2" key="1">
    <citation type="submission" date="2017-08" db="EMBL/GenBank/DDBJ databases">
        <title>Harnessing the power of phylogenomics to disentangle the directionality and signatures of interkingdom host jumping in the parasitic fungal genus Tolypocladium.</title>
        <authorList>
            <person name="Quandt C.A."/>
            <person name="Patterson W."/>
            <person name="Spatafora J.W."/>
        </authorList>
    </citation>
    <scope>NUCLEOTIDE SEQUENCE [LARGE SCALE GENOMIC DNA]</scope>
    <source>
        <strain evidence="1 2">CBS 113982</strain>
    </source>
</reference>